<protein>
    <recommendedName>
        <fullName evidence="8">S-acyltransferase</fullName>
        <ecNumber evidence="8">2.3.1.225</ecNumber>
    </recommendedName>
    <alternativeName>
        <fullName evidence="8">Palmitoyltransferase</fullName>
    </alternativeName>
</protein>
<evidence type="ECO:0000256" key="8">
    <source>
        <dbReference type="RuleBase" id="RU079119"/>
    </source>
</evidence>
<feature type="transmembrane region" description="Helical" evidence="8">
    <location>
        <begin position="118"/>
        <end position="135"/>
    </location>
</feature>
<evidence type="ECO:0000256" key="1">
    <source>
        <dbReference type="ARBA" id="ARBA00004127"/>
    </source>
</evidence>
<evidence type="ECO:0000313" key="11">
    <source>
        <dbReference type="RefSeq" id="XP_027068269.1"/>
    </source>
</evidence>
<dbReference type="PANTHER" id="PTHR12246">
    <property type="entry name" value="PALMITOYLTRANSFERASE ZDHHC16"/>
    <property type="match status" value="1"/>
</dbReference>
<keyword evidence="3 8" id="KW-0808">Transferase</keyword>
<sequence length="248" mass="27986">MKRGCRFSFHVCVIVAAIVYIYFSTVFIFIDQWFGLRSSPGLLNAAVFTCLALMCVYTYALAIFTDPGRIPASYVPDVEDADTPMHEIKRKGGDLRYCQKCALHKPPRAHHCRVCNRCVLRMVLLCGSLTVDSMTDDEQNEGFFRAAYVISGLLLVPLTLALTIFMFWHVYLILQNKTTIEYHEGVRAMWLAEKGGYLYSHPYDLGAYENMISVLGPNIFCWVCPTSEQIGSGLRFRTGVDKLAGTSF</sequence>
<evidence type="ECO:0000256" key="5">
    <source>
        <dbReference type="ARBA" id="ARBA00022989"/>
    </source>
</evidence>
<evidence type="ECO:0000256" key="2">
    <source>
        <dbReference type="ARBA" id="ARBA00008574"/>
    </source>
</evidence>
<dbReference type="InterPro" id="IPR001594">
    <property type="entry name" value="Palmitoyltrfase_DHHC"/>
</dbReference>
<evidence type="ECO:0000259" key="9">
    <source>
        <dbReference type="Pfam" id="PF01529"/>
    </source>
</evidence>
<feature type="transmembrane region" description="Helical" evidence="8">
    <location>
        <begin position="42"/>
        <end position="64"/>
    </location>
</feature>
<comment type="subcellular location">
    <subcellularLocation>
        <location evidence="1">Endomembrane system</location>
        <topology evidence="1">Multi-pass membrane protein</topology>
    </subcellularLocation>
</comment>
<reference evidence="10" key="1">
    <citation type="journal article" date="2025" name="Foods">
        <title>Unveiling the Microbial Signatures of Arabica Coffee Cherries: Insights into Ripeness Specific Diversity, Functional Traits, and Implications for Quality and Safety.</title>
        <authorList>
            <consortium name="RefSeq"/>
            <person name="Tenea G.N."/>
            <person name="Cifuentes V."/>
            <person name="Reyes P."/>
            <person name="Cevallos-Vallejos M."/>
        </authorList>
    </citation>
    <scope>NUCLEOTIDE SEQUENCE [LARGE SCALE GENOMIC DNA]</scope>
</reference>
<dbReference type="GeneID" id="113693781"/>
<dbReference type="Pfam" id="PF01529">
    <property type="entry name" value="DHHC"/>
    <property type="match status" value="1"/>
</dbReference>
<accession>A0A6P6SQM2</accession>
<proteinExistence type="inferred from homology"/>
<reference evidence="11" key="2">
    <citation type="submission" date="2025-08" db="UniProtKB">
        <authorList>
            <consortium name="RefSeq"/>
        </authorList>
    </citation>
    <scope>IDENTIFICATION</scope>
    <source>
        <tissue evidence="11">Leaves</tissue>
    </source>
</reference>
<name>A0A6P6SQM2_COFAR</name>
<evidence type="ECO:0000256" key="6">
    <source>
        <dbReference type="ARBA" id="ARBA00023136"/>
    </source>
</evidence>
<dbReference type="EC" id="2.3.1.225" evidence="8"/>
<dbReference type="GO" id="GO:0012505">
    <property type="term" value="C:endomembrane system"/>
    <property type="evidence" value="ECO:0007669"/>
    <property type="project" value="UniProtKB-SubCell"/>
</dbReference>
<feature type="domain" description="Palmitoyltransferase DHHC" evidence="9">
    <location>
        <begin position="94"/>
        <end position="127"/>
    </location>
</feature>
<keyword evidence="6 8" id="KW-0472">Membrane</keyword>
<evidence type="ECO:0000256" key="7">
    <source>
        <dbReference type="ARBA" id="ARBA00023315"/>
    </source>
</evidence>
<dbReference type="PROSITE" id="PS50216">
    <property type="entry name" value="DHHC"/>
    <property type="match status" value="1"/>
</dbReference>
<evidence type="ECO:0000313" key="10">
    <source>
        <dbReference type="Proteomes" id="UP001652660"/>
    </source>
</evidence>
<dbReference type="Proteomes" id="UP001652660">
    <property type="component" value="Chromosome 6c"/>
</dbReference>
<keyword evidence="7 8" id="KW-0012">Acyltransferase</keyword>
<dbReference type="InterPro" id="IPR039859">
    <property type="entry name" value="PFA4/ZDH16/20/ERF2-like"/>
</dbReference>
<comment type="domain">
    <text evidence="8">The DHHC domain is required for palmitoyltransferase activity.</text>
</comment>
<keyword evidence="10" id="KW-1185">Reference proteome</keyword>
<organism evidence="10 11">
    <name type="scientific">Coffea arabica</name>
    <name type="common">Arabian coffee</name>
    <dbReference type="NCBI Taxonomy" id="13443"/>
    <lineage>
        <taxon>Eukaryota</taxon>
        <taxon>Viridiplantae</taxon>
        <taxon>Streptophyta</taxon>
        <taxon>Embryophyta</taxon>
        <taxon>Tracheophyta</taxon>
        <taxon>Spermatophyta</taxon>
        <taxon>Magnoliopsida</taxon>
        <taxon>eudicotyledons</taxon>
        <taxon>Gunneridae</taxon>
        <taxon>Pentapetalae</taxon>
        <taxon>asterids</taxon>
        <taxon>lamiids</taxon>
        <taxon>Gentianales</taxon>
        <taxon>Rubiaceae</taxon>
        <taxon>Ixoroideae</taxon>
        <taxon>Gardenieae complex</taxon>
        <taxon>Bertiereae - Coffeeae clade</taxon>
        <taxon>Coffeeae</taxon>
        <taxon>Coffea</taxon>
    </lineage>
</organism>
<comment type="similarity">
    <text evidence="2 8">Belongs to the DHHC palmitoyltransferase family.</text>
</comment>
<gene>
    <name evidence="11" type="primary">LOC113693781</name>
</gene>
<evidence type="ECO:0000256" key="3">
    <source>
        <dbReference type="ARBA" id="ARBA00022679"/>
    </source>
</evidence>
<dbReference type="AlphaFoldDB" id="A0A6P6SQM2"/>
<keyword evidence="5 8" id="KW-1133">Transmembrane helix</keyword>
<evidence type="ECO:0000256" key="4">
    <source>
        <dbReference type="ARBA" id="ARBA00022692"/>
    </source>
</evidence>
<comment type="catalytic activity">
    <reaction evidence="8">
        <text>L-cysteinyl-[protein] + hexadecanoyl-CoA = S-hexadecanoyl-L-cysteinyl-[protein] + CoA</text>
        <dbReference type="Rhea" id="RHEA:36683"/>
        <dbReference type="Rhea" id="RHEA-COMP:10131"/>
        <dbReference type="Rhea" id="RHEA-COMP:11032"/>
        <dbReference type="ChEBI" id="CHEBI:29950"/>
        <dbReference type="ChEBI" id="CHEBI:57287"/>
        <dbReference type="ChEBI" id="CHEBI:57379"/>
        <dbReference type="ChEBI" id="CHEBI:74151"/>
        <dbReference type="EC" id="2.3.1.225"/>
    </reaction>
</comment>
<keyword evidence="4 8" id="KW-0812">Transmembrane</keyword>
<feature type="transmembrane region" description="Helical" evidence="8">
    <location>
        <begin position="147"/>
        <end position="174"/>
    </location>
</feature>
<dbReference type="RefSeq" id="XP_027068269.1">
    <property type="nucleotide sequence ID" value="XM_027212468.2"/>
</dbReference>
<feature type="transmembrane region" description="Helical" evidence="8">
    <location>
        <begin position="7"/>
        <end position="30"/>
    </location>
</feature>
<dbReference type="GO" id="GO:0019706">
    <property type="term" value="F:protein-cysteine S-palmitoyltransferase activity"/>
    <property type="evidence" value="ECO:0007669"/>
    <property type="project" value="UniProtKB-EC"/>
</dbReference>